<protein>
    <recommendedName>
        <fullName evidence="9">Kiwellin-like</fullName>
    </recommendedName>
</protein>
<keyword evidence="3" id="KW-0964">Secreted</keyword>
<dbReference type="EnsemblPlants" id="Solyc11g069880.2.1">
    <property type="protein sequence ID" value="Solyc11g069880.2.1"/>
    <property type="gene ID" value="Solyc11g069880.2"/>
</dbReference>
<dbReference type="InterPro" id="IPR036908">
    <property type="entry name" value="RlpA-like_sf"/>
</dbReference>
<reference evidence="7" key="2">
    <citation type="submission" date="2019-01" db="UniProtKB">
        <authorList>
            <consortium name="EnsemblPlants"/>
        </authorList>
    </citation>
    <scope>IDENTIFICATION</scope>
    <source>
        <strain evidence="7">cv. Heinz 1706</strain>
    </source>
</reference>
<proteinExistence type="inferred from homology"/>
<evidence type="ECO:0000256" key="1">
    <source>
        <dbReference type="ARBA" id="ARBA00004613"/>
    </source>
</evidence>
<dbReference type="AlphaFoldDB" id="A0A3Q7J0J3"/>
<feature type="chain" id="PRO_5018600710" description="Kiwellin-like" evidence="6">
    <location>
        <begin position="21"/>
        <end position="405"/>
    </location>
</feature>
<evidence type="ECO:0000313" key="7">
    <source>
        <dbReference type="EnsemblPlants" id="Solyc11g069880.2.1"/>
    </source>
</evidence>
<evidence type="ECO:0000256" key="3">
    <source>
        <dbReference type="ARBA" id="ARBA00022525"/>
    </source>
</evidence>
<dbReference type="GO" id="GO:0005576">
    <property type="term" value="C:extracellular region"/>
    <property type="evidence" value="ECO:0007669"/>
    <property type="project" value="UniProtKB-SubCell"/>
</dbReference>
<evidence type="ECO:0000313" key="8">
    <source>
        <dbReference type="Proteomes" id="UP000004994"/>
    </source>
</evidence>
<keyword evidence="4 6" id="KW-0732">Signal</keyword>
<dbReference type="PaxDb" id="4081-Solyc11g069880.1.1"/>
<dbReference type="SUPFAM" id="SSF50685">
    <property type="entry name" value="Barwin-like endoglucanases"/>
    <property type="match status" value="3"/>
</dbReference>
<comment type="similarity">
    <text evidence="2">Belongs to the kiwellin family.</text>
</comment>
<keyword evidence="8" id="KW-1185">Reference proteome</keyword>
<dbReference type="Proteomes" id="UP000004994">
    <property type="component" value="Chromosome 11"/>
</dbReference>
<accession>A0A3Q7J0J3</accession>
<dbReference type="PANTHER" id="PTHR33191:SF9">
    <property type="entry name" value="RIPENING-RELATED PROTEIN 2-RELATED"/>
    <property type="match status" value="1"/>
</dbReference>
<dbReference type="OMA" id="DITWSED"/>
<name>A0A3Q7J0J3_SOLLC</name>
<reference evidence="7" key="1">
    <citation type="journal article" date="2012" name="Nature">
        <title>The tomato genome sequence provides insights into fleshy fruit evolution.</title>
        <authorList>
            <consortium name="Tomato Genome Consortium"/>
        </authorList>
    </citation>
    <scope>NUCLEOTIDE SEQUENCE [LARGE SCALE GENOMIC DNA]</scope>
    <source>
        <strain evidence="7">cv. Heinz 1706</strain>
    </source>
</reference>
<evidence type="ECO:0000256" key="5">
    <source>
        <dbReference type="SAM" id="MobiDB-lite"/>
    </source>
</evidence>
<dbReference type="Pfam" id="PF24300">
    <property type="entry name" value="KWL1"/>
    <property type="match status" value="3"/>
</dbReference>
<dbReference type="PROSITE" id="PS51257">
    <property type="entry name" value="PROKAR_LIPOPROTEIN"/>
    <property type="match status" value="1"/>
</dbReference>
<dbReference type="InParanoid" id="A0A3Q7J0J3"/>
<dbReference type="Gramene" id="Solyc11g069880.2.1">
    <property type="protein sequence ID" value="Solyc11g069880.2.1"/>
    <property type="gene ID" value="Solyc11g069880.2"/>
</dbReference>
<organism evidence="7">
    <name type="scientific">Solanum lycopersicum</name>
    <name type="common">Tomato</name>
    <name type="synonym">Lycopersicon esculentum</name>
    <dbReference type="NCBI Taxonomy" id="4081"/>
    <lineage>
        <taxon>Eukaryota</taxon>
        <taxon>Viridiplantae</taxon>
        <taxon>Streptophyta</taxon>
        <taxon>Embryophyta</taxon>
        <taxon>Tracheophyta</taxon>
        <taxon>Spermatophyta</taxon>
        <taxon>Magnoliopsida</taxon>
        <taxon>eudicotyledons</taxon>
        <taxon>Gunneridae</taxon>
        <taxon>Pentapetalae</taxon>
        <taxon>asterids</taxon>
        <taxon>lamiids</taxon>
        <taxon>Solanales</taxon>
        <taxon>Solanaceae</taxon>
        <taxon>Solanoideae</taxon>
        <taxon>Solaneae</taxon>
        <taxon>Solanum</taxon>
        <taxon>Solanum subgen. Lycopersicon</taxon>
    </lineage>
</organism>
<evidence type="ECO:0000256" key="4">
    <source>
        <dbReference type="ARBA" id="ARBA00022729"/>
    </source>
</evidence>
<feature type="signal peptide" evidence="6">
    <location>
        <begin position="1"/>
        <end position="20"/>
    </location>
</feature>
<feature type="region of interest" description="Disordered" evidence="5">
    <location>
        <begin position="59"/>
        <end position="79"/>
    </location>
</feature>
<comment type="subcellular location">
    <subcellularLocation>
        <location evidence="1">Secreted</location>
    </subcellularLocation>
</comment>
<dbReference type="PANTHER" id="PTHR33191">
    <property type="entry name" value="RIPENING-RELATED PROTEIN 2-RELATED"/>
    <property type="match status" value="1"/>
</dbReference>
<dbReference type="InterPro" id="IPR039271">
    <property type="entry name" value="Kiwellin-like"/>
</dbReference>
<sequence length="405" mass="42783">MTKLALILSLCIIFTTFISSSYSISSCNGPCKSLNDCDGQLICIKGKCNDDPDVGTSICGGGGSSPSPPSTGSTSGMLTLNDFSEGGDGGGPSECDEKYHDNNERVVALTTRWYDNGSRCGKMIRIRANKNGKSVTAKVVDECDTKDGCKNNVVDAILSLIFTIFISTSNAISQCNGPCKTWDDCDGQLICINGKCNDDPNVGTKVCKNSPPSVPSPTPSNTCRPSGTINCNGVHPIYRCSPPVTSSTPAQLTLNNFARGGDGGGPSSCDGKYHDNNESIVALSTGWFAGRSRCGKMIRIRANNGKTVTAKVVDECDSTMGCDAEHAFQSPCKNNIVDGSIAVWRALGGKNGGSLSSCDQKYHNNNKRKVALSTGWFAGGLMCGKMISIRTKSNRRIVIAKVVDE</sequence>
<dbReference type="CDD" id="cd22270">
    <property type="entry name" value="DPBB_kiwellin-like"/>
    <property type="match status" value="1"/>
</dbReference>
<evidence type="ECO:0008006" key="9">
    <source>
        <dbReference type="Google" id="ProtNLM"/>
    </source>
</evidence>
<evidence type="ECO:0000256" key="6">
    <source>
        <dbReference type="SAM" id="SignalP"/>
    </source>
</evidence>
<dbReference type="STRING" id="4081.A0A3Q7J0J3"/>
<dbReference type="Gene3D" id="2.40.40.10">
    <property type="entry name" value="RlpA-like domain"/>
    <property type="match status" value="2"/>
</dbReference>
<evidence type="ECO:0000256" key="2">
    <source>
        <dbReference type="ARBA" id="ARBA00005592"/>
    </source>
</evidence>